<dbReference type="AlphaFoldDB" id="G0W6R6"/>
<evidence type="ECO:0000256" key="1">
    <source>
        <dbReference type="SAM" id="MobiDB-lite"/>
    </source>
</evidence>
<reference evidence="2 3" key="1">
    <citation type="journal article" date="2011" name="Proc. Natl. Acad. Sci. U.S.A.">
        <title>Evolutionary erosion of yeast sex chromosomes by mating-type switching accidents.</title>
        <authorList>
            <person name="Gordon J.L."/>
            <person name="Armisen D."/>
            <person name="Proux-Wera E."/>
            <person name="Oheigeartaigh S.S."/>
            <person name="Byrne K.P."/>
            <person name="Wolfe K.H."/>
        </authorList>
    </citation>
    <scope>NUCLEOTIDE SEQUENCE [LARGE SCALE GENOMIC DNA]</scope>
    <source>
        <strain evidence="3">ATCC 10597 / BCRC 20456 / CBS 421 / NBRC 0211 / NRRL Y-12639</strain>
    </source>
</reference>
<dbReference type="HOGENOM" id="CLU_1441410_0_0_1"/>
<dbReference type="GeneID" id="11496199"/>
<feature type="region of interest" description="Disordered" evidence="1">
    <location>
        <begin position="1"/>
        <end position="36"/>
    </location>
</feature>
<dbReference type="OrthoDB" id="4068661at2759"/>
<organism evidence="2 3">
    <name type="scientific">Naumovozyma dairenensis (strain ATCC 10597 / BCRC 20456 / CBS 421 / NBRC 0211 / NRRL Y-12639)</name>
    <name type="common">Saccharomyces dairenensis</name>
    <dbReference type="NCBI Taxonomy" id="1071378"/>
    <lineage>
        <taxon>Eukaryota</taxon>
        <taxon>Fungi</taxon>
        <taxon>Dikarya</taxon>
        <taxon>Ascomycota</taxon>
        <taxon>Saccharomycotina</taxon>
        <taxon>Saccharomycetes</taxon>
        <taxon>Saccharomycetales</taxon>
        <taxon>Saccharomycetaceae</taxon>
        <taxon>Naumovozyma</taxon>
    </lineage>
</organism>
<evidence type="ECO:0000313" key="2">
    <source>
        <dbReference type="EMBL" id="CCD23477.1"/>
    </source>
</evidence>
<dbReference type="GO" id="GO:0003676">
    <property type="term" value="F:nucleic acid binding"/>
    <property type="evidence" value="ECO:0007669"/>
    <property type="project" value="InterPro"/>
</dbReference>
<evidence type="ECO:0008006" key="4">
    <source>
        <dbReference type="Google" id="ProtNLM"/>
    </source>
</evidence>
<evidence type="ECO:0000313" key="3">
    <source>
        <dbReference type="Proteomes" id="UP000000689"/>
    </source>
</evidence>
<dbReference type="InterPro" id="IPR035979">
    <property type="entry name" value="RBD_domain_sf"/>
</dbReference>
<proteinExistence type="predicted"/>
<dbReference type="Proteomes" id="UP000000689">
    <property type="component" value="Chromosome 2"/>
</dbReference>
<sequence length="188" mass="20987">MNQTKENNHLEIRVRNDNRNKSNNSNSYRDSNDSDDDLRVLSTNVIQKRQPRRIITRKSAFSNNNDGAKQGTAMVDLTTDIEHGYDSNNNLVISTNTNAADRVLVLYNLTLGVNAGNLKAVLQRLSNVKIAHVRVKDLPSGSATANVWLLHPTMEELERVRKIFHGALVDGRTIQVLIASSSAKSFSY</sequence>
<keyword evidence="3" id="KW-1185">Reference proteome</keyword>
<dbReference type="GO" id="GO:0000022">
    <property type="term" value="P:mitotic spindle elongation"/>
    <property type="evidence" value="ECO:0007669"/>
    <property type="project" value="EnsemblFungi"/>
</dbReference>
<name>G0W6R6_NAUDC</name>
<dbReference type="eggNOG" id="ENOG502S5CR">
    <property type="taxonomic scope" value="Eukaryota"/>
</dbReference>
<protein>
    <recommendedName>
        <fullName evidence="4">RRM domain-containing protein</fullName>
    </recommendedName>
</protein>
<dbReference type="SUPFAM" id="SSF54928">
    <property type="entry name" value="RNA-binding domain, RBD"/>
    <property type="match status" value="1"/>
</dbReference>
<gene>
    <name evidence="2" type="primary">NDAI0B04430</name>
    <name evidence="2" type="ordered locus">NDAI_0B04430</name>
</gene>
<dbReference type="EMBL" id="HE580268">
    <property type="protein sequence ID" value="CCD23477.1"/>
    <property type="molecule type" value="Genomic_DNA"/>
</dbReference>
<dbReference type="KEGG" id="ndi:NDAI_0B04430"/>
<feature type="compositionally biased region" description="Basic and acidic residues" evidence="1">
    <location>
        <begin position="1"/>
        <end position="20"/>
    </location>
</feature>
<dbReference type="RefSeq" id="XP_003668720.1">
    <property type="nucleotide sequence ID" value="XM_003668672.1"/>
</dbReference>
<accession>G0W6R6</accession>
<dbReference type="GO" id="GO:0005634">
    <property type="term" value="C:nucleus"/>
    <property type="evidence" value="ECO:0007669"/>
    <property type="project" value="EnsemblFungi"/>
</dbReference>